<dbReference type="Gene3D" id="3.40.50.1820">
    <property type="entry name" value="alpha/beta hydrolase"/>
    <property type="match status" value="1"/>
</dbReference>
<proteinExistence type="predicted"/>
<dbReference type="Proteomes" id="UP000532440">
    <property type="component" value="Unassembled WGS sequence"/>
</dbReference>
<sequence length="290" mass="31537">MQRFTVPGKGGHMAALNFGRASGPIDIVFLHATGFCALTYRRLLETLGPERRVVAFDLRGHGHSTLPARPGRLTSWHTYADDVIGALKHLSAEGPAPRLIAGHSMGGTVSLLALAREPGLAQALLLIDPAMVPQQLRRLLLLPFAPRVWSRRMPLASGAARRRAQFPASEAVLASYSGRGAFRTWLPGFLEDYVEDGFARRSDGSVALRCAPAWESATFAAQRHDLHAAMRALKAPAHLIMAERGSTSARALPALREHAPAVSFETVPGSTHFIPMERPELVRERMLALL</sequence>
<dbReference type="InterPro" id="IPR000073">
    <property type="entry name" value="AB_hydrolase_1"/>
</dbReference>
<dbReference type="SUPFAM" id="SSF53474">
    <property type="entry name" value="alpha/beta-Hydrolases"/>
    <property type="match status" value="1"/>
</dbReference>
<dbReference type="InterPro" id="IPR029058">
    <property type="entry name" value="AB_hydrolase_fold"/>
</dbReference>
<dbReference type="RefSeq" id="WP_183963617.1">
    <property type="nucleotide sequence ID" value="NZ_BAABEW010000016.1"/>
</dbReference>
<comment type="caution">
    <text evidence="2">The sequence shown here is derived from an EMBL/GenBank/DDBJ whole genome shotgun (WGS) entry which is preliminary data.</text>
</comment>
<dbReference type="InterPro" id="IPR050266">
    <property type="entry name" value="AB_hydrolase_sf"/>
</dbReference>
<gene>
    <name evidence="2" type="ORF">HNQ70_000314</name>
</gene>
<evidence type="ECO:0000313" key="3">
    <source>
        <dbReference type="Proteomes" id="UP000532440"/>
    </source>
</evidence>
<organism evidence="2 3">
    <name type="scientific">Quisquiliibacterium transsilvanicum</name>
    <dbReference type="NCBI Taxonomy" id="1549638"/>
    <lineage>
        <taxon>Bacteria</taxon>
        <taxon>Pseudomonadati</taxon>
        <taxon>Pseudomonadota</taxon>
        <taxon>Betaproteobacteria</taxon>
        <taxon>Burkholderiales</taxon>
        <taxon>Burkholderiaceae</taxon>
        <taxon>Quisquiliibacterium</taxon>
    </lineage>
</organism>
<evidence type="ECO:0000313" key="2">
    <source>
        <dbReference type="EMBL" id="MBB5270330.1"/>
    </source>
</evidence>
<accession>A0A7W8HFN8</accession>
<reference evidence="2 3" key="1">
    <citation type="submission" date="2020-08" db="EMBL/GenBank/DDBJ databases">
        <title>Genomic Encyclopedia of Type Strains, Phase IV (KMG-IV): sequencing the most valuable type-strain genomes for metagenomic binning, comparative biology and taxonomic classification.</title>
        <authorList>
            <person name="Goeker M."/>
        </authorList>
    </citation>
    <scope>NUCLEOTIDE SEQUENCE [LARGE SCALE GENOMIC DNA]</scope>
    <source>
        <strain evidence="2 3">DSM 29781</strain>
    </source>
</reference>
<feature type="domain" description="AB hydrolase-1" evidence="1">
    <location>
        <begin position="27"/>
        <end position="284"/>
    </location>
</feature>
<protein>
    <submittedName>
        <fullName evidence="2">Pimeloyl-ACP methyl ester carboxylesterase</fullName>
    </submittedName>
</protein>
<dbReference type="EMBL" id="JACHGB010000001">
    <property type="protein sequence ID" value="MBB5270330.1"/>
    <property type="molecule type" value="Genomic_DNA"/>
</dbReference>
<name>A0A7W8HFN8_9BURK</name>
<dbReference type="PANTHER" id="PTHR43798">
    <property type="entry name" value="MONOACYLGLYCEROL LIPASE"/>
    <property type="match status" value="1"/>
</dbReference>
<dbReference type="Pfam" id="PF12697">
    <property type="entry name" value="Abhydrolase_6"/>
    <property type="match status" value="1"/>
</dbReference>
<keyword evidence="3" id="KW-1185">Reference proteome</keyword>
<dbReference type="AlphaFoldDB" id="A0A7W8HFN8"/>
<evidence type="ECO:0000259" key="1">
    <source>
        <dbReference type="Pfam" id="PF12697"/>
    </source>
</evidence>